<dbReference type="SUPFAM" id="SSF46955">
    <property type="entry name" value="Putative DNA-binding domain"/>
    <property type="match status" value="1"/>
</dbReference>
<feature type="coiled-coil region" evidence="2">
    <location>
        <begin position="88"/>
        <end position="122"/>
    </location>
</feature>
<organism evidence="4 5">
    <name type="scientific">Coprobacillus cateniformis</name>
    <dbReference type="NCBI Taxonomy" id="100884"/>
    <lineage>
        <taxon>Bacteria</taxon>
        <taxon>Bacillati</taxon>
        <taxon>Bacillota</taxon>
        <taxon>Erysipelotrichia</taxon>
        <taxon>Erysipelotrichales</taxon>
        <taxon>Coprobacillaceae</taxon>
        <taxon>Coprobacillus</taxon>
    </lineage>
</organism>
<keyword evidence="5" id="KW-1185">Reference proteome</keyword>
<dbReference type="EMBL" id="ADKX01000049">
    <property type="protein sequence ID" value="EFW03202.1"/>
    <property type="molecule type" value="Genomic_DNA"/>
</dbReference>
<feature type="domain" description="HTH merR-type" evidence="3">
    <location>
        <begin position="1"/>
        <end position="69"/>
    </location>
</feature>
<keyword evidence="2" id="KW-0175">Coiled coil</keyword>
<dbReference type="GeneID" id="78228537"/>
<dbReference type="RefSeq" id="WP_008790566.1">
    <property type="nucleotide sequence ID" value="NZ_AKCB01000001.1"/>
</dbReference>
<dbReference type="HOGENOM" id="CLU_060077_8_3_9"/>
<dbReference type="InterPro" id="IPR009061">
    <property type="entry name" value="DNA-bd_dom_put_sf"/>
</dbReference>
<evidence type="ECO:0000259" key="3">
    <source>
        <dbReference type="PROSITE" id="PS50937"/>
    </source>
</evidence>
<dbReference type="eggNOG" id="COG0789">
    <property type="taxonomic scope" value="Bacteria"/>
</dbReference>
<evidence type="ECO:0000256" key="2">
    <source>
        <dbReference type="SAM" id="Coils"/>
    </source>
</evidence>
<proteinExistence type="predicted"/>
<evidence type="ECO:0000313" key="4">
    <source>
        <dbReference type="EMBL" id="EFW03202.1"/>
    </source>
</evidence>
<keyword evidence="1" id="KW-0238">DNA-binding</keyword>
<dbReference type="AlphaFoldDB" id="E7GFE1"/>
<dbReference type="GO" id="GO:0003677">
    <property type="term" value="F:DNA binding"/>
    <property type="evidence" value="ECO:0007669"/>
    <property type="project" value="UniProtKB-KW"/>
</dbReference>
<dbReference type="Gene3D" id="1.10.1660.10">
    <property type="match status" value="1"/>
</dbReference>
<evidence type="ECO:0000256" key="1">
    <source>
        <dbReference type="ARBA" id="ARBA00023125"/>
    </source>
</evidence>
<comment type="caution">
    <text evidence="4">The sequence shown here is derived from an EMBL/GenBank/DDBJ whole genome shotgun (WGS) entry which is preliminary data.</text>
</comment>
<reference evidence="4 5" key="1">
    <citation type="submission" date="2010-12" db="EMBL/GenBank/DDBJ databases">
        <title>The Genome Sequence of Coprobacillus sp. strain 29_1.</title>
        <authorList>
            <consortium name="The Broad Institute Genome Sequencing Platform"/>
            <person name="Earl A."/>
            <person name="Ward D."/>
            <person name="Feldgarden M."/>
            <person name="Gevers D."/>
            <person name="Daigneault M."/>
            <person name="Sibley C.D."/>
            <person name="White A."/>
            <person name="Strauss J."/>
            <person name="Allen-Vercoe E."/>
            <person name="Young S.K."/>
            <person name="Zeng Q."/>
            <person name="Gargeya S."/>
            <person name="Fitzgerald M."/>
            <person name="Haas B."/>
            <person name="Abouelleil A."/>
            <person name="Alvarado L."/>
            <person name="Arachchi H.M."/>
            <person name="Berlin A."/>
            <person name="Brown A."/>
            <person name="Chapman S.B."/>
            <person name="Chen Z."/>
            <person name="Dunbar C."/>
            <person name="Freedman E."/>
            <person name="Gearin G."/>
            <person name="Gellesch M."/>
            <person name="Goldberg J."/>
            <person name="Griggs A."/>
            <person name="Gujja S."/>
            <person name="Heilman E."/>
            <person name="Heiman D."/>
            <person name="Howarth C."/>
            <person name="Larson L."/>
            <person name="Lui A."/>
            <person name="MacDonald P.J.P."/>
            <person name="Mehta T."/>
            <person name="Montmayeur A."/>
            <person name="Murphy C."/>
            <person name="Neiman D."/>
            <person name="Pearson M."/>
            <person name="Priest M."/>
            <person name="Roberts A."/>
            <person name="Saif S."/>
            <person name="Shea T."/>
            <person name="Shenoy N."/>
            <person name="Sisk P."/>
            <person name="Stolte C."/>
            <person name="Sykes S."/>
            <person name="White J."/>
            <person name="Yandava C."/>
            <person name="Nusbaum C."/>
            <person name="Birren B."/>
        </authorList>
    </citation>
    <scope>NUCLEOTIDE SEQUENCE [LARGE SCALE GENOMIC DNA]</scope>
    <source>
        <strain evidence="4 5">29_1</strain>
    </source>
</reference>
<dbReference type="InterPro" id="IPR000551">
    <property type="entry name" value="MerR-type_HTH_dom"/>
</dbReference>
<gene>
    <name evidence="4" type="ORF">HMPREF9488_03484</name>
</gene>
<dbReference type="PRINTS" id="PR00040">
    <property type="entry name" value="HTHMERR"/>
</dbReference>
<dbReference type="Pfam" id="PF13411">
    <property type="entry name" value="MerR_1"/>
    <property type="match status" value="1"/>
</dbReference>
<dbReference type="PROSITE" id="PS50937">
    <property type="entry name" value="HTH_MERR_2"/>
    <property type="match status" value="1"/>
</dbReference>
<dbReference type="Proteomes" id="UP000003157">
    <property type="component" value="Unassembled WGS sequence"/>
</dbReference>
<name>E7GFE1_9FIRM</name>
<dbReference type="CDD" id="cd01109">
    <property type="entry name" value="HTH_YyaN"/>
    <property type="match status" value="1"/>
</dbReference>
<dbReference type="GO" id="GO:0003700">
    <property type="term" value="F:DNA-binding transcription factor activity"/>
    <property type="evidence" value="ECO:0007669"/>
    <property type="project" value="InterPro"/>
</dbReference>
<evidence type="ECO:0000313" key="5">
    <source>
        <dbReference type="Proteomes" id="UP000003157"/>
    </source>
</evidence>
<dbReference type="PANTHER" id="PTHR30204">
    <property type="entry name" value="REDOX-CYCLING DRUG-SENSING TRANSCRIPTIONAL ACTIVATOR SOXR"/>
    <property type="match status" value="1"/>
</dbReference>
<accession>E7GFE1</accession>
<dbReference type="OrthoDB" id="9811174at2"/>
<dbReference type="SMART" id="SM00422">
    <property type="entry name" value="HTH_MERR"/>
    <property type="match status" value="1"/>
</dbReference>
<sequence>MTIKEVSTMYNISADTLRYYEKIGLIDPVKRNENGIRDYKEIDLKRIQFLKCMRLSGLSIDMLLQYIELLHQGEHTIPQRKEILMKQREVILLKMKELQETLEHLNKKIETYDDVLLEIEKTMS</sequence>
<dbReference type="InterPro" id="IPR047057">
    <property type="entry name" value="MerR_fam"/>
</dbReference>
<protein>
    <submittedName>
        <fullName evidence="4">MerR family Transcriptional regulator</fullName>
    </submittedName>
</protein>
<dbReference type="PANTHER" id="PTHR30204:SF98">
    <property type="entry name" value="HTH-TYPE TRANSCRIPTIONAL REGULATOR ADHR"/>
    <property type="match status" value="1"/>
</dbReference>
<dbReference type="STRING" id="100884.GCA_000269565_00638"/>